<keyword evidence="1" id="KW-0812">Transmembrane</keyword>
<evidence type="ECO:0000256" key="1">
    <source>
        <dbReference type="SAM" id="Phobius"/>
    </source>
</evidence>
<dbReference type="Pfam" id="PF07598">
    <property type="entry name" value="DUF1561"/>
    <property type="match status" value="1"/>
</dbReference>
<keyword evidence="3" id="KW-1185">Reference proteome</keyword>
<keyword evidence="1" id="KW-1133">Transmembrane helix</keyword>
<keyword evidence="1" id="KW-0472">Membrane</keyword>
<proteinExistence type="predicted"/>
<evidence type="ECO:0000313" key="3">
    <source>
        <dbReference type="Proteomes" id="UP000015445"/>
    </source>
</evidence>
<reference evidence="2" key="1">
    <citation type="submission" date="2013-05" db="EMBL/GenBank/DDBJ databases">
        <authorList>
            <person name="Harkins D.M."/>
            <person name="Durkin A.S."/>
            <person name="Brinkac L.M."/>
            <person name="Haft D.H."/>
            <person name="Selengut J.D."/>
            <person name="Sanka R."/>
            <person name="DePew J."/>
            <person name="Purushe J."/>
            <person name="Galloway R.L."/>
            <person name="Vinetz J.M."/>
            <person name="Sutton G.G."/>
            <person name="Nierman W.C."/>
            <person name="Fouts D.E."/>
        </authorList>
    </citation>
    <scope>NUCLEOTIDE SEQUENCE [LARGE SCALE GENOMIC DNA]</scope>
    <source>
        <strain evidence="2">80-412</strain>
    </source>
</reference>
<comment type="caution">
    <text evidence="2">The sequence shown here is derived from an EMBL/GenBank/DDBJ whole genome shotgun (WGS) entry which is preliminary data.</text>
</comment>
<sequence length="653" mass="73328">MESFIVRLRFNFSKKGEKMGRWIVLLVFLSVSVGVGFTYGVSPAIIDLLSNVSPSSIVQKPADKPKDKPIKVVMQAGGKFCYAPTFSGGESYIQIQPCWKQGAANARYDVFQRISYYIKDTWLCVTAPEGVIKGEAVWDYVNLRPCVINEPRQRWILKDNSFWTADGFYRLKDTNAYGYISRNSKDNYNHTLDSSMDDWTKTVATPGNISIKTFIAWNLGIERYFINSKGSEKNTTSIYYNPESGHLAQYNPANGSLYCMYSKVNDNKWNWVQWGLCSDAAISKDNPAYWNVQLETDEGGMITDYKGNVLRVTRYGSNWGVAYAAKPSYLEKDTANSPTSLFTVDKNLLDWARYTAGNLGKTGQYCPAGNKGSLAYKRVKRTLPSDFQLTDEWIRRLFAIAVSVGPVGEGDAHGMCGVCLLHSFQMIAELQEYHSQGPLQSGGYFFDTNFNVDPFVSFGQRYPLLDMLLTDIPRIYGPANRRTVQLALASARTMLPQYNWILSNEYSTRSAIRSHINTLINSPTGSIWLGLLWQRDTDGTISGHAVPILRTSQGIVVITTNSYSYSFWPGFDLFRNDLTPTSDPLQVINRLESSRTLTGFTTIQLAGVYHNTFDFVIANRNCTGEGEDRRGTGEYPTGASVNQCPEEGRCTRL</sequence>
<organism evidence="2 3">
    <name type="scientific">Leptospira alstonii serovar Pingchang str. 80-412</name>
    <dbReference type="NCBI Taxonomy" id="1218564"/>
    <lineage>
        <taxon>Bacteria</taxon>
        <taxon>Pseudomonadati</taxon>
        <taxon>Spirochaetota</taxon>
        <taxon>Spirochaetia</taxon>
        <taxon>Leptospirales</taxon>
        <taxon>Leptospiraceae</taxon>
        <taxon>Leptospira</taxon>
    </lineage>
</organism>
<dbReference type="EMBL" id="AOHD02000051">
    <property type="protein sequence ID" value="EQA79164.1"/>
    <property type="molecule type" value="Genomic_DNA"/>
</dbReference>
<dbReference type="InterPro" id="IPR011455">
    <property type="entry name" value="DUF1561"/>
</dbReference>
<dbReference type="AlphaFoldDB" id="T0H0N2"/>
<name>T0H0N2_9LEPT</name>
<gene>
    <name evidence="2" type="ORF">LEP1GSC193_2756</name>
</gene>
<feature type="transmembrane region" description="Helical" evidence="1">
    <location>
        <begin position="21"/>
        <end position="41"/>
    </location>
</feature>
<evidence type="ECO:0000313" key="2">
    <source>
        <dbReference type="EMBL" id="EQA79164.1"/>
    </source>
</evidence>
<dbReference type="Proteomes" id="UP000015445">
    <property type="component" value="Unassembled WGS sequence"/>
</dbReference>
<protein>
    <submittedName>
        <fullName evidence="2">PF07598 family protein</fullName>
    </submittedName>
</protein>
<accession>T0H0N2</accession>